<dbReference type="GO" id="GO:0000172">
    <property type="term" value="C:ribonuclease MRP complex"/>
    <property type="evidence" value="ECO:0007669"/>
    <property type="project" value="TreeGrafter"/>
</dbReference>
<gene>
    <name evidence="1" type="ORF">PNOK_0471100</name>
</gene>
<keyword evidence="2" id="KW-1185">Reference proteome</keyword>
<dbReference type="EMBL" id="NBII01000004">
    <property type="protein sequence ID" value="PAV19777.1"/>
    <property type="molecule type" value="Genomic_DNA"/>
</dbReference>
<dbReference type="OrthoDB" id="63112at2759"/>
<name>A0A286UJK4_9AGAM</name>
<dbReference type="InterPro" id="IPR013893">
    <property type="entry name" value="RNase_P_Rpp40"/>
</dbReference>
<dbReference type="AlphaFoldDB" id="A0A286UJK4"/>
<organism evidence="1 2">
    <name type="scientific">Pyrrhoderma noxium</name>
    <dbReference type="NCBI Taxonomy" id="2282107"/>
    <lineage>
        <taxon>Eukaryota</taxon>
        <taxon>Fungi</taxon>
        <taxon>Dikarya</taxon>
        <taxon>Basidiomycota</taxon>
        <taxon>Agaricomycotina</taxon>
        <taxon>Agaricomycetes</taxon>
        <taxon>Hymenochaetales</taxon>
        <taxon>Hymenochaetaceae</taxon>
        <taxon>Pyrrhoderma</taxon>
    </lineage>
</organism>
<comment type="caution">
    <text evidence="1">The sequence shown here is derived from an EMBL/GenBank/DDBJ whole genome shotgun (WGS) entry which is preliminary data.</text>
</comment>
<reference evidence="1 2" key="1">
    <citation type="journal article" date="2017" name="Mol. Ecol.">
        <title>Comparative and population genomic landscape of Phellinus noxius: A hypervariable fungus causing root rot in trees.</title>
        <authorList>
            <person name="Chung C.L."/>
            <person name="Lee T.J."/>
            <person name="Akiba M."/>
            <person name="Lee H.H."/>
            <person name="Kuo T.H."/>
            <person name="Liu D."/>
            <person name="Ke H.M."/>
            <person name="Yokoi T."/>
            <person name="Roa M.B."/>
            <person name="Lu M.J."/>
            <person name="Chang Y.Y."/>
            <person name="Ann P.J."/>
            <person name="Tsai J.N."/>
            <person name="Chen C.Y."/>
            <person name="Tzean S.S."/>
            <person name="Ota Y."/>
            <person name="Hattori T."/>
            <person name="Sahashi N."/>
            <person name="Liou R.F."/>
            <person name="Kikuchi T."/>
            <person name="Tsai I.J."/>
        </authorList>
    </citation>
    <scope>NUCLEOTIDE SEQUENCE [LARGE SCALE GENOMIC DNA]</scope>
    <source>
        <strain evidence="1 2">FFPRI411160</strain>
    </source>
</reference>
<dbReference type="GO" id="GO:0030681">
    <property type="term" value="C:multimeric ribonuclease P complex"/>
    <property type="evidence" value="ECO:0007669"/>
    <property type="project" value="TreeGrafter"/>
</dbReference>
<dbReference type="PANTHER" id="PTHR15396">
    <property type="entry name" value="RIBONUCLEASE P PROTEIN SUBUNIT P40"/>
    <property type="match status" value="1"/>
</dbReference>
<dbReference type="GO" id="GO:0000447">
    <property type="term" value="P:endonucleolytic cleavage in ITS1 to separate SSU-rRNA from 5.8S rRNA and LSU-rRNA from tricistronic rRNA transcript (SSU-rRNA, 5.8S rRNA, LSU-rRNA)"/>
    <property type="evidence" value="ECO:0007669"/>
    <property type="project" value="TreeGrafter"/>
</dbReference>
<dbReference type="STRING" id="2282107.A0A286UJK4"/>
<dbReference type="InParanoid" id="A0A286UJK4"/>
<dbReference type="Proteomes" id="UP000217199">
    <property type="component" value="Unassembled WGS sequence"/>
</dbReference>
<evidence type="ECO:0000313" key="1">
    <source>
        <dbReference type="EMBL" id="PAV19777.1"/>
    </source>
</evidence>
<protein>
    <submittedName>
        <fullName evidence="1">Ribonuclease p subunit</fullName>
    </submittedName>
</protein>
<proteinExistence type="predicted"/>
<sequence>MVIVNFRVPKSMIKPDGKYFLPNTHSYNRKLDVILPDDDTLVDTLSRLRSTYRRGQADLFNVLEASYSLNEKYTSQSGLVALSLGSIDTEDIWCIDNHGTLTLFLTKETYYELGLIGEKLSKKTSERFGVQINLYDRDSKLFARAKREIQNWDKRRHSQGFGPWKIITQGSPNILQTHVDIEIKPLVTQLSDVVIPQWDLEGLNANSTKSTQKDEAIEDIQERVSEIYEWIGLTCLHSDRIKAYDRVDPYIAVYEPPEPNTVGDVVHIRWHGLLSPDFVGNILKVIAGCIENKKNVPSFVSITANTMENAPLTYIPGGAPARNKIKLPLRCIHCWSLIAEPPKGRVPPYILSITDSIKG</sequence>
<evidence type="ECO:0000313" key="2">
    <source>
        <dbReference type="Proteomes" id="UP000217199"/>
    </source>
</evidence>
<dbReference type="GO" id="GO:0001682">
    <property type="term" value="P:tRNA 5'-leader removal"/>
    <property type="evidence" value="ECO:0007669"/>
    <property type="project" value="InterPro"/>
</dbReference>
<dbReference type="GO" id="GO:0004526">
    <property type="term" value="F:ribonuclease P activity"/>
    <property type="evidence" value="ECO:0007669"/>
    <property type="project" value="TreeGrafter"/>
</dbReference>
<dbReference type="PANTHER" id="PTHR15396:SF1">
    <property type="entry name" value="RIBONUCLEASE P PROTEIN SUBUNIT P40"/>
    <property type="match status" value="1"/>
</dbReference>
<dbReference type="GO" id="GO:0000171">
    <property type="term" value="F:ribonuclease MRP activity"/>
    <property type="evidence" value="ECO:0007669"/>
    <property type="project" value="TreeGrafter"/>
</dbReference>
<dbReference type="Pfam" id="PF08584">
    <property type="entry name" value="Ribonuc_P_40"/>
    <property type="match status" value="1"/>
</dbReference>
<accession>A0A286UJK4</accession>